<dbReference type="BioCyc" id="OSPL709991:G1GRN-3366-MONOMER"/>
<gene>
    <name evidence="3" type="ordered locus">Odosp_3306</name>
</gene>
<protein>
    <submittedName>
        <fullName evidence="3">Kelch repeat type 1-containing protein</fullName>
    </submittedName>
</protein>
<dbReference type="GeneID" id="61276527"/>
<name>F9Z9J8_ODOSD</name>
<dbReference type="KEGG" id="osp:Odosp_3306"/>
<keyword evidence="2" id="KW-0677">Repeat</keyword>
<dbReference type="RefSeq" id="WP_013613453.1">
    <property type="nucleotide sequence ID" value="NC_015160.1"/>
</dbReference>
<dbReference type="PANTHER" id="PTHR24412:SF489">
    <property type="entry name" value="RING FINGER DOMAIN AND KELCH REPEAT-CONTAINING PROTEIN DDB_G0271372"/>
    <property type="match status" value="1"/>
</dbReference>
<dbReference type="EMBL" id="CP002544">
    <property type="protein sequence ID" value="ADY34265.1"/>
    <property type="molecule type" value="Genomic_DNA"/>
</dbReference>
<dbReference type="HOGENOM" id="CLU_054483_0_0_10"/>
<dbReference type="InterPro" id="IPR015915">
    <property type="entry name" value="Kelch-typ_b-propeller"/>
</dbReference>
<sequence length="329" mass="37282">MKVIFYILIFCLFLISCDDDEEKVIPSLDGEWELTNFHLFPCYTSDKGISFTIGDSLYMGLGIPFPSSYSSPTKLWRYMETINFVGWEAMKDFPGTPRTGAVAFTIKDKAYIGLGKSITDEKTYYKDFWVYDAISNSWDSLTFEFPGDAVVDAVAFSLNGMGYVGTGLKANGLYSGEFYQFDPQYGWGGKANMVLPKAGATTFQLDGTVYLCFGHNSHEDSRDVYKFNPEEFRFIPLNSLLPDKYPGITRSYASSFVLTVDGQEYAYIAGGELGLSVAPPYWYCCRYNYLKDEWEETPPMPRSRPHVITFTKDNAGYVLFDDIAYKFVP</sequence>
<dbReference type="STRING" id="709991.Odosp_3306"/>
<dbReference type="eggNOG" id="COG3055">
    <property type="taxonomic scope" value="Bacteria"/>
</dbReference>
<dbReference type="OrthoDB" id="103335at2"/>
<dbReference type="PROSITE" id="PS51257">
    <property type="entry name" value="PROKAR_LIPOPROTEIN"/>
    <property type="match status" value="1"/>
</dbReference>
<evidence type="ECO:0000313" key="3">
    <source>
        <dbReference type="EMBL" id="ADY34265.1"/>
    </source>
</evidence>
<organism evidence="3 4">
    <name type="scientific">Odoribacter splanchnicus (strain ATCC 29572 / DSM 20712 / CIP 104287 / JCM 15291 / NCTC 10825 / 1651/6)</name>
    <name type="common">Bacteroides splanchnicus</name>
    <dbReference type="NCBI Taxonomy" id="709991"/>
    <lineage>
        <taxon>Bacteria</taxon>
        <taxon>Pseudomonadati</taxon>
        <taxon>Bacteroidota</taxon>
        <taxon>Bacteroidia</taxon>
        <taxon>Bacteroidales</taxon>
        <taxon>Odoribacteraceae</taxon>
        <taxon>Odoribacter</taxon>
    </lineage>
</organism>
<evidence type="ECO:0000256" key="2">
    <source>
        <dbReference type="ARBA" id="ARBA00022737"/>
    </source>
</evidence>
<dbReference type="PaxDb" id="709991-Odosp_3306"/>
<dbReference type="PANTHER" id="PTHR24412">
    <property type="entry name" value="KELCH PROTEIN"/>
    <property type="match status" value="1"/>
</dbReference>
<evidence type="ECO:0000256" key="1">
    <source>
        <dbReference type="ARBA" id="ARBA00022441"/>
    </source>
</evidence>
<reference evidence="3 4" key="1">
    <citation type="journal article" date="2011" name="Stand. Genomic Sci.">
        <title>Complete genome sequence of Odoribacter splanchnicus type strain (1651/6).</title>
        <authorList>
            <consortium name="US DOE Joint Genome Institute (JGI-PGF)"/>
            <person name="Goker M."/>
            <person name="Gronow S."/>
            <person name="Zeytun A."/>
            <person name="Nolan M."/>
            <person name="Lucas S."/>
            <person name="Lapidus A."/>
            <person name="Hammon N."/>
            <person name="Deshpande S."/>
            <person name="Cheng J.F."/>
            <person name="Pitluck S."/>
            <person name="Liolios K."/>
            <person name="Pagani I."/>
            <person name="Ivanova N."/>
            <person name="Mavromatis K."/>
            <person name="Ovchinikova G."/>
            <person name="Pati A."/>
            <person name="Tapia R."/>
            <person name="Han C."/>
            <person name="Goodwin L."/>
            <person name="Chen A."/>
            <person name="Palaniappan K."/>
            <person name="Land M."/>
            <person name="Hauser L."/>
            <person name="Jeffries C.D."/>
            <person name="Brambilla E.M."/>
            <person name="Rohde M."/>
            <person name="Detter J.C."/>
            <person name="Woyke T."/>
            <person name="Bristow J."/>
            <person name="Markowitz V."/>
            <person name="Hugenholtz P."/>
            <person name="Eisen J.A."/>
            <person name="Kyrpides N.C."/>
            <person name="Klenk H.P."/>
        </authorList>
    </citation>
    <scope>NUCLEOTIDE SEQUENCE [LARGE SCALE GENOMIC DNA]</scope>
    <source>
        <strain evidence="4">ATCC 29572 / DSM 20712 / JCM 15291 / NCTC 10825 / 1651/6</strain>
    </source>
</reference>
<proteinExistence type="predicted"/>
<dbReference type="Gene3D" id="2.120.10.80">
    <property type="entry name" value="Kelch-type beta propeller"/>
    <property type="match status" value="1"/>
</dbReference>
<dbReference type="AlphaFoldDB" id="F9Z9J8"/>
<keyword evidence="1" id="KW-0880">Kelch repeat</keyword>
<accession>F9Z9J8</accession>
<keyword evidence="4" id="KW-1185">Reference proteome</keyword>
<evidence type="ECO:0000313" key="4">
    <source>
        <dbReference type="Proteomes" id="UP000006657"/>
    </source>
</evidence>
<dbReference type="Proteomes" id="UP000006657">
    <property type="component" value="Chromosome"/>
</dbReference>
<dbReference type="SUPFAM" id="SSF117281">
    <property type="entry name" value="Kelch motif"/>
    <property type="match status" value="1"/>
</dbReference>